<evidence type="ECO:0000313" key="2">
    <source>
        <dbReference type="Proteomes" id="UP001241377"/>
    </source>
</evidence>
<protein>
    <submittedName>
        <fullName evidence="1">Uncharacterized protein</fullName>
    </submittedName>
</protein>
<keyword evidence="2" id="KW-1185">Reference proteome</keyword>
<proteinExistence type="predicted"/>
<reference evidence="1" key="1">
    <citation type="submission" date="2023-04" db="EMBL/GenBank/DDBJ databases">
        <title>Draft Genome sequencing of Naganishia species isolated from polar environments using Oxford Nanopore Technology.</title>
        <authorList>
            <person name="Leo P."/>
            <person name="Venkateswaran K."/>
        </authorList>
    </citation>
    <scope>NUCLEOTIDE SEQUENCE</scope>
    <source>
        <strain evidence="1">MNA-CCFEE 5261</strain>
    </source>
</reference>
<organism evidence="1 2">
    <name type="scientific">Naganishia cerealis</name>
    <dbReference type="NCBI Taxonomy" id="610337"/>
    <lineage>
        <taxon>Eukaryota</taxon>
        <taxon>Fungi</taxon>
        <taxon>Dikarya</taxon>
        <taxon>Basidiomycota</taxon>
        <taxon>Agaricomycotina</taxon>
        <taxon>Tremellomycetes</taxon>
        <taxon>Filobasidiales</taxon>
        <taxon>Filobasidiaceae</taxon>
        <taxon>Naganishia</taxon>
    </lineage>
</organism>
<comment type="caution">
    <text evidence="1">The sequence shown here is derived from an EMBL/GenBank/DDBJ whole genome shotgun (WGS) entry which is preliminary data.</text>
</comment>
<dbReference type="EMBL" id="JASBWR010000011">
    <property type="protein sequence ID" value="KAJ9110613.1"/>
    <property type="molecule type" value="Genomic_DNA"/>
</dbReference>
<sequence length="307" mass="34965">MLAFLFASDGERWTAEHYGVALEQAFIQEMNEEFGIREYRQIQAALSGHYLSKWKELEQDTDEAAFEQQGHTTETHNREYDRVTAQAHGIKENSQLRFELASFYWQQLVFPASVDRVPEGANRELRMQQPVFLLPDVLPIDKPIPSTPKVHTMERTVSESTMTVPISILKALRRVLKDETATFKLVEQAQAATAMALQNDECSWLFRKDILVILPTGMGKTLTWLVAAEVEERKKISIIIVPLNALLQDLATRLKGYGRKVHVCDPRMPIKLEGLSGSVLISVDRVVQPETLREIHAWEHCIVSDLS</sequence>
<evidence type="ECO:0000313" key="1">
    <source>
        <dbReference type="EMBL" id="KAJ9110613.1"/>
    </source>
</evidence>
<accession>A0ACC2WGS7</accession>
<dbReference type="Proteomes" id="UP001241377">
    <property type="component" value="Unassembled WGS sequence"/>
</dbReference>
<gene>
    <name evidence="1" type="ORF">QFC19_001442</name>
</gene>
<name>A0ACC2WGS7_9TREE</name>